<evidence type="ECO:0000313" key="3">
    <source>
        <dbReference type="Proteomes" id="UP001501257"/>
    </source>
</evidence>
<protein>
    <submittedName>
        <fullName evidence="2">ROK family transcriptional regulator</fullName>
    </submittedName>
</protein>
<name>A0ABP9TL00_9MICC</name>
<dbReference type="InterPro" id="IPR036390">
    <property type="entry name" value="WH_DNA-bd_sf"/>
</dbReference>
<dbReference type="InterPro" id="IPR000600">
    <property type="entry name" value="ROK"/>
</dbReference>
<gene>
    <name evidence="2" type="ORF">GCM10025778_02150</name>
</gene>
<dbReference type="Gene3D" id="3.30.420.40">
    <property type="match status" value="2"/>
</dbReference>
<dbReference type="EMBL" id="BAABLK010000005">
    <property type="protein sequence ID" value="GAA5225685.1"/>
    <property type="molecule type" value="Genomic_DNA"/>
</dbReference>
<dbReference type="Proteomes" id="UP001501257">
    <property type="component" value="Unassembled WGS sequence"/>
</dbReference>
<keyword evidence="3" id="KW-1185">Reference proteome</keyword>
<evidence type="ECO:0000313" key="2">
    <source>
        <dbReference type="EMBL" id="GAA5225685.1"/>
    </source>
</evidence>
<dbReference type="PANTHER" id="PTHR18964">
    <property type="entry name" value="ROK (REPRESSOR, ORF, KINASE) FAMILY"/>
    <property type="match status" value="1"/>
</dbReference>
<accession>A0ABP9TL00</accession>
<dbReference type="Pfam" id="PF00480">
    <property type="entry name" value="ROK"/>
    <property type="match status" value="1"/>
</dbReference>
<dbReference type="SUPFAM" id="SSF53067">
    <property type="entry name" value="Actin-like ATPase domain"/>
    <property type="match status" value="1"/>
</dbReference>
<evidence type="ECO:0000256" key="1">
    <source>
        <dbReference type="ARBA" id="ARBA00006479"/>
    </source>
</evidence>
<dbReference type="InterPro" id="IPR036388">
    <property type="entry name" value="WH-like_DNA-bd_sf"/>
</dbReference>
<dbReference type="PROSITE" id="PS01125">
    <property type="entry name" value="ROK"/>
    <property type="match status" value="1"/>
</dbReference>
<reference evidence="3" key="1">
    <citation type="journal article" date="2019" name="Int. J. Syst. Evol. Microbiol.">
        <title>The Global Catalogue of Microorganisms (GCM) 10K type strain sequencing project: providing services to taxonomists for standard genome sequencing and annotation.</title>
        <authorList>
            <consortium name="The Broad Institute Genomics Platform"/>
            <consortium name="The Broad Institute Genome Sequencing Center for Infectious Disease"/>
            <person name="Wu L."/>
            <person name="Ma J."/>
        </authorList>
    </citation>
    <scope>NUCLEOTIDE SEQUENCE [LARGE SCALE GENOMIC DNA]</scope>
    <source>
        <strain evidence="3">JCM 18952</strain>
    </source>
</reference>
<comment type="caution">
    <text evidence="2">The sequence shown here is derived from an EMBL/GenBank/DDBJ whole genome shotgun (WGS) entry which is preliminary data.</text>
</comment>
<proteinExistence type="inferred from homology"/>
<comment type="similarity">
    <text evidence="1">Belongs to the ROK (NagC/XylR) family.</text>
</comment>
<sequence>MRALREHGALSRAEICERVKLSRTTTSEITSDLLERRAIVAVRQSETTGRGRPAERLAIDPEAGLAIGIDFRHGQVRIAVADASHEIVANGKQEYPTNTTWADRAKIAFTLLESLQEKTGVHYDSLNAIGIGFPGPFSEKGSRLALGRDQKDTTAVEGASELLALFRARFDAPVTIDNNARLAGLGEAIWGSEGGAPKHLLYVRLDQGVGGALVVDGSLATGAFGYAGEIGHSAALHHNSRPCRCGKRGCLETIASVPAVLDACAERGLELDGLEGIEHAAATGDPILGTVLHEVGDAVGRVLGGLAVVVDPSEIVIGGALMTVAPQILDFAKVAIRYQLLPIPEANPVVRAAVLGDDAGARGAIAAVLRRSSLLERYAVQA</sequence>
<dbReference type="InterPro" id="IPR043129">
    <property type="entry name" value="ATPase_NBD"/>
</dbReference>
<dbReference type="SUPFAM" id="SSF46785">
    <property type="entry name" value="Winged helix' DNA-binding domain"/>
    <property type="match status" value="1"/>
</dbReference>
<dbReference type="InterPro" id="IPR049874">
    <property type="entry name" value="ROK_cs"/>
</dbReference>
<dbReference type="Gene3D" id="1.10.10.10">
    <property type="entry name" value="Winged helix-like DNA-binding domain superfamily/Winged helix DNA-binding domain"/>
    <property type="match status" value="1"/>
</dbReference>
<organism evidence="2 3">
    <name type="scientific">Paeniglutamicibacter antarcticus</name>
    <dbReference type="NCBI Taxonomy" id="494023"/>
    <lineage>
        <taxon>Bacteria</taxon>
        <taxon>Bacillati</taxon>
        <taxon>Actinomycetota</taxon>
        <taxon>Actinomycetes</taxon>
        <taxon>Micrococcales</taxon>
        <taxon>Micrococcaceae</taxon>
        <taxon>Paeniglutamicibacter</taxon>
    </lineage>
</organism>
<dbReference type="PANTHER" id="PTHR18964:SF149">
    <property type="entry name" value="BIFUNCTIONAL UDP-N-ACETYLGLUCOSAMINE 2-EPIMERASE_N-ACETYLMANNOSAMINE KINASE"/>
    <property type="match status" value="1"/>
</dbReference>